<dbReference type="Pfam" id="PF00512">
    <property type="entry name" value="HisKA"/>
    <property type="match status" value="1"/>
</dbReference>
<evidence type="ECO:0000256" key="3">
    <source>
        <dbReference type="ARBA" id="ARBA00012438"/>
    </source>
</evidence>
<dbReference type="SMART" id="SM00388">
    <property type="entry name" value="HisKA"/>
    <property type="match status" value="1"/>
</dbReference>
<dbReference type="SMART" id="SM00304">
    <property type="entry name" value="HAMP"/>
    <property type="match status" value="1"/>
</dbReference>
<evidence type="ECO:0000259" key="16">
    <source>
        <dbReference type="PROSITE" id="PS50885"/>
    </source>
</evidence>
<evidence type="ECO:0000256" key="11">
    <source>
        <dbReference type="ARBA" id="ARBA00022989"/>
    </source>
</evidence>
<dbReference type="InterPro" id="IPR036097">
    <property type="entry name" value="HisK_dim/P_sf"/>
</dbReference>
<dbReference type="RefSeq" id="WP_092365278.1">
    <property type="nucleotide sequence ID" value="NZ_FOIM01000015.1"/>
</dbReference>
<comment type="subcellular location">
    <subcellularLocation>
        <location evidence="2">Cell membrane</location>
        <topology evidence="2">Multi-pass membrane protein</topology>
    </subcellularLocation>
</comment>
<accession>A0A1I0HCY1</accession>
<evidence type="ECO:0000256" key="12">
    <source>
        <dbReference type="ARBA" id="ARBA00023012"/>
    </source>
</evidence>
<dbReference type="GO" id="GO:0005886">
    <property type="term" value="C:plasma membrane"/>
    <property type="evidence" value="ECO:0007669"/>
    <property type="project" value="UniProtKB-SubCell"/>
</dbReference>
<evidence type="ECO:0000256" key="6">
    <source>
        <dbReference type="ARBA" id="ARBA00022679"/>
    </source>
</evidence>
<keyword evidence="18" id="KW-1185">Reference proteome</keyword>
<dbReference type="Gene3D" id="1.10.287.130">
    <property type="match status" value="1"/>
</dbReference>
<dbReference type="PANTHER" id="PTHR45528">
    <property type="entry name" value="SENSOR HISTIDINE KINASE CPXA"/>
    <property type="match status" value="1"/>
</dbReference>
<dbReference type="GO" id="GO:0000155">
    <property type="term" value="F:phosphorelay sensor kinase activity"/>
    <property type="evidence" value="ECO:0007669"/>
    <property type="project" value="InterPro"/>
</dbReference>
<evidence type="ECO:0000256" key="10">
    <source>
        <dbReference type="ARBA" id="ARBA00022840"/>
    </source>
</evidence>
<gene>
    <name evidence="17" type="ORF">SAMN05216313_11594</name>
</gene>
<proteinExistence type="predicted"/>
<evidence type="ECO:0000256" key="5">
    <source>
        <dbReference type="ARBA" id="ARBA00022553"/>
    </source>
</evidence>
<feature type="transmembrane region" description="Helical" evidence="14">
    <location>
        <begin position="217"/>
        <end position="241"/>
    </location>
</feature>
<evidence type="ECO:0000256" key="9">
    <source>
        <dbReference type="ARBA" id="ARBA00022777"/>
    </source>
</evidence>
<dbReference type="PANTHER" id="PTHR45528:SF1">
    <property type="entry name" value="SENSOR HISTIDINE KINASE CPXA"/>
    <property type="match status" value="1"/>
</dbReference>
<evidence type="ECO:0000256" key="14">
    <source>
        <dbReference type="SAM" id="Phobius"/>
    </source>
</evidence>
<comment type="catalytic activity">
    <reaction evidence="1">
        <text>ATP + protein L-histidine = ADP + protein N-phospho-L-histidine.</text>
        <dbReference type="EC" id="2.7.13.3"/>
    </reaction>
</comment>
<keyword evidence="6" id="KW-0808">Transferase</keyword>
<dbReference type="CDD" id="cd00082">
    <property type="entry name" value="HisKA"/>
    <property type="match status" value="1"/>
</dbReference>
<evidence type="ECO:0000256" key="4">
    <source>
        <dbReference type="ARBA" id="ARBA00022475"/>
    </source>
</evidence>
<protein>
    <recommendedName>
        <fullName evidence="3">histidine kinase</fullName>
        <ecNumber evidence="3">2.7.13.3</ecNumber>
    </recommendedName>
</protein>
<sequence>MIYKMKLWQKICISSLIASILLFAVCGIITTVSGHKRNLQAEENQAVWLAGQMKAEVERAYREHKDLTAPFLNPLIPEDVCFQVYQGETRLYDGFGREPETPRYDFGYEIAREPLELVTIQKVNYLFAEETLDLEGGAVESAVNGKAAPGAVAAVAGSEPAGKVMPGASAAAAGSEPAGKAIPGASAAAAKTEPARLVLVKDLSDVYARCNAQLQTLFLLCGILSAVSALIMVTASLIITVPIKKINEAVKIVSDDYYAYRLPVTGTDELNELSANFNVMCEAIENNIRNYKFAIDNFIHEVKTPLTSIIGYADMLKSYDCTGECREEAVDYILTQSRRLNSLVKKIMGFLVIESKQVEKKFVRLDEVVNMACISIRVQAEMKELRIEYQNRPEAYMYGDEELLATLLVNLLDNSIKASGEHSQILIGAVLREDAVEELSVRDFGMGIPEEELDKLTEPFYMVDKSRSRSQNGIGLGLSICKSIIQAHNGRMEFSSTPGEGTTVRVHFPYEDYQYLRQAQDELFEKADIEG</sequence>
<reference evidence="18" key="1">
    <citation type="submission" date="2016-10" db="EMBL/GenBank/DDBJ databases">
        <authorList>
            <person name="Varghese N."/>
            <person name="Submissions S."/>
        </authorList>
    </citation>
    <scope>NUCLEOTIDE SEQUENCE [LARGE SCALE GENOMIC DNA]</scope>
    <source>
        <strain evidence="18">NLAE-zl-G277</strain>
    </source>
</reference>
<keyword evidence="10" id="KW-0067">ATP-binding</keyword>
<dbReference type="PROSITE" id="PS50885">
    <property type="entry name" value="HAMP"/>
    <property type="match status" value="1"/>
</dbReference>
<name>A0A1I0HCY1_9FIRM</name>
<organism evidence="17 18">
    <name type="scientific">Enterocloster lavalensis</name>
    <dbReference type="NCBI Taxonomy" id="460384"/>
    <lineage>
        <taxon>Bacteria</taxon>
        <taxon>Bacillati</taxon>
        <taxon>Bacillota</taxon>
        <taxon>Clostridia</taxon>
        <taxon>Lachnospirales</taxon>
        <taxon>Lachnospiraceae</taxon>
        <taxon>Enterocloster</taxon>
    </lineage>
</organism>
<evidence type="ECO:0000313" key="18">
    <source>
        <dbReference type="Proteomes" id="UP000198508"/>
    </source>
</evidence>
<keyword evidence="13 14" id="KW-0472">Membrane</keyword>
<evidence type="ECO:0000256" key="1">
    <source>
        <dbReference type="ARBA" id="ARBA00000085"/>
    </source>
</evidence>
<dbReference type="Pfam" id="PF02518">
    <property type="entry name" value="HATPase_c"/>
    <property type="match status" value="1"/>
</dbReference>
<keyword evidence="4" id="KW-1003">Cell membrane</keyword>
<evidence type="ECO:0000256" key="8">
    <source>
        <dbReference type="ARBA" id="ARBA00022741"/>
    </source>
</evidence>
<evidence type="ECO:0000313" key="17">
    <source>
        <dbReference type="EMBL" id="SET81681.1"/>
    </source>
</evidence>
<feature type="domain" description="HAMP" evidence="16">
    <location>
        <begin position="237"/>
        <end position="289"/>
    </location>
</feature>
<dbReference type="InterPro" id="IPR003660">
    <property type="entry name" value="HAMP_dom"/>
</dbReference>
<dbReference type="InterPro" id="IPR005467">
    <property type="entry name" value="His_kinase_dom"/>
</dbReference>
<dbReference type="FunFam" id="3.30.565.10:FF:000006">
    <property type="entry name" value="Sensor histidine kinase WalK"/>
    <property type="match status" value="1"/>
</dbReference>
<dbReference type="EC" id="2.7.13.3" evidence="3"/>
<keyword evidence="5" id="KW-0597">Phosphoprotein</keyword>
<dbReference type="Gene3D" id="6.10.340.10">
    <property type="match status" value="1"/>
</dbReference>
<dbReference type="SUPFAM" id="SSF55874">
    <property type="entry name" value="ATPase domain of HSP90 chaperone/DNA topoisomerase II/histidine kinase"/>
    <property type="match status" value="1"/>
</dbReference>
<keyword evidence="12" id="KW-0902">Two-component regulatory system</keyword>
<dbReference type="CDD" id="cd06225">
    <property type="entry name" value="HAMP"/>
    <property type="match status" value="1"/>
</dbReference>
<dbReference type="InterPro" id="IPR050398">
    <property type="entry name" value="HssS/ArlS-like"/>
</dbReference>
<dbReference type="STRING" id="460384.SAMN05216313_11594"/>
<dbReference type="Gene3D" id="3.30.565.10">
    <property type="entry name" value="Histidine kinase-like ATPase, C-terminal domain"/>
    <property type="match status" value="1"/>
</dbReference>
<keyword evidence="7 14" id="KW-0812">Transmembrane</keyword>
<keyword evidence="9 17" id="KW-0418">Kinase</keyword>
<evidence type="ECO:0000256" key="13">
    <source>
        <dbReference type="ARBA" id="ARBA00023136"/>
    </source>
</evidence>
<dbReference type="CDD" id="cd00075">
    <property type="entry name" value="HATPase"/>
    <property type="match status" value="1"/>
</dbReference>
<dbReference type="Pfam" id="PF00672">
    <property type="entry name" value="HAMP"/>
    <property type="match status" value="1"/>
</dbReference>
<dbReference type="SMART" id="SM00387">
    <property type="entry name" value="HATPase_c"/>
    <property type="match status" value="1"/>
</dbReference>
<evidence type="ECO:0000256" key="7">
    <source>
        <dbReference type="ARBA" id="ARBA00022692"/>
    </source>
</evidence>
<dbReference type="Proteomes" id="UP000198508">
    <property type="component" value="Unassembled WGS sequence"/>
</dbReference>
<evidence type="ECO:0000256" key="2">
    <source>
        <dbReference type="ARBA" id="ARBA00004651"/>
    </source>
</evidence>
<dbReference type="PROSITE" id="PS50109">
    <property type="entry name" value="HIS_KIN"/>
    <property type="match status" value="1"/>
</dbReference>
<dbReference type="PRINTS" id="PR00344">
    <property type="entry name" value="BCTRLSENSOR"/>
</dbReference>
<dbReference type="InterPro" id="IPR004358">
    <property type="entry name" value="Sig_transdc_His_kin-like_C"/>
</dbReference>
<keyword evidence="11 14" id="KW-1133">Transmembrane helix</keyword>
<feature type="domain" description="Histidine kinase" evidence="15">
    <location>
        <begin position="297"/>
        <end position="512"/>
    </location>
</feature>
<evidence type="ECO:0000259" key="15">
    <source>
        <dbReference type="PROSITE" id="PS50109"/>
    </source>
</evidence>
<dbReference type="SUPFAM" id="SSF158472">
    <property type="entry name" value="HAMP domain-like"/>
    <property type="match status" value="1"/>
</dbReference>
<keyword evidence="8" id="KW-0547">Nucleotide-binding</keyword>
<dbReference type="SUPFAM" id="SSF47384">
    <property type="entry name" value="Homodimeric domain of signal transducing histidine kinase"/>
    <property type="match status" value="1"/>
</dbReference>
<dbReference type="AlphaFoldDB" id="A0A1I0HCY1"/>
<dbReference type="InterPro" id="IPR003594">
    <property type="entry name" value="HATPase_dom"/>
</dbReference>
<dbReference type="GO" id="GO:0005524">
    <property type="term" value="F:ATP binding"/>
    <property type="evidence" value="ECO:0007669"/>
    <property type="project" value="UniProtKB-KW"/>
</dbReference>
<dbReference type="EMBL" id="FOIM01000015">
    <property type="protein sequence ID" value="SET81681.1"/>
    <property type="molecule type" value="Genomic_DNA"/>
</dbReference>
<dbReference type="InterPro" id="IPR003661">
    <property type="entry name" value="HisK_dim/P_dom"/>
</dbReference>
<dbReference type="InterPro" id="IPR036890">
    <property type="entry name" value="HATPase_C_sf"/>
</dbReference>